<feature type="coiled-coil region" evidence="1">
    <location>
        <begin position="161"/>
        <end position="188"/>
    </location>
</feature>
<gene>
    <name evidence="3" type="ORF">J3D65DRAFT_260578</name>
</gene>
<reference evidence="3 4" key="1">
    <citation type="submission" date="2024-04" db="EMBL/GenBank/DDBJ databases">
        <title>Phyllosticta paracitricarpa is synonymous to the EU quarantine fungus P. citricarpa based on phylogenomic analyses.</title>
        <authorList>
            <consortium name="Lawrence Berkeley National Laboratory"/>
            <person name="Van ingen-buijs V.A."/>
            <person name="Van westerhoven A.C."/>
            <person name="Haridas S."/>
            <person name="Skiadas P."/>
            <person name="Martin F."/>
            <person name="Groenewald J.Z."/>
            <person name="Crous P.W."/>
            <person name="Seidl M.F."/>
        </authorList>
    </citation>
    <scope>NUCLEOTIDE SEQUENCE [LARGE SCALE GENOMIC DNA]</scope>
    <source>
        <strain evidence="3 4">CPC 17464</strain>
    </source>
</reference>
<dbReference type="Proteomes" id="UP001360953">
    <property type="component" value="Unassembled WGS sequence"/>
</dbReference>
<protein>
    <submittedName>
        <fullName evidence="3">Uncharacterized protein</fullName>
    </submittedName>
</protein>
<feature type="compositionally biased region" description="Basic and acidic residues" evidence="2">
    <location>
        <begin position="41"/>
        <end position="54"/>
    </location>
</feature>
<keyword evidence="4" id="KW-1185">Reference proteome</keyword>
<evidence type="ECO:0000313" key="3">
    <source>
        <dbReference type="EMBL" id="KAK7540917.1"/>
    </source>
</evidence>
<dbReference type="EMBL" id="JBBPEH010000003">
    <property type="protein sequence ID" value="KAK7540917.1"/>
    <property type="molecule type" value="Genomic_DNA"/>
</dbReference>
<feature type="coiled-coil region" evidence="1">
    <location>
        <begin position="231"/>
        <end position="265"/>
    </location>
</feature>
<organism evidence="3 4">
    <name type="scientific">Phyllosticta citribraziliensis</name>
    <dbReference type="NCBI Taxonomy" id="989973"/>
    <lineage>
        <taxon>Eukaryota</taxon>
        <taxon>Fungi</taxon>
        <taxon>Dikarya</taxon>
        <taxon>Ascomycota</taxon>
        <taxon>Pezizomycotina</taxon>
        <taxon>Dothideomycetes</taxon>
        <taxon>Dothideomycetes incertae sedis</taxon>
        <taxon>Botryosphaeriales</taxon>
        <taxon>Phyllostictaceae</taxon>
        <taxon>Phyllosticta</taxon>
    </lineage>
</organism>
<comment type="caution">
    <text evidence="3">The sequence shown here is derived from an EMBL/GenBank/DDBJ whole genome shotgun (WGS) entry which is preliminary data.</text>
</comment>
<feature type="region of interest" description="Disordered" evidence="2">
    <location>
        <begin position="300"/>
        <end position="427"/>
    </location>
</feature>
<feature type="compositionally biased region" description="Basic and acidic residues" evidence="2">
    <location>
        <begin position="414"/>
        <end position="427"/>
    </location>
</feature>
<evidence type="ECO:0000256" key="1">
    <source>
        <dbReference type="SAM" id="Coils"/>
    </source>
</evidence>
<feature type="region of interest" description="Disordered" evidence="2">
    <location>
        <begin position="1"/>
        <end position="23"/>
    </location>
</feature>
<accession>A0ABR1M235</accession>
<feature type="compositionally biased region" description="Basic residues" evidence="2">
    <location>
        <begin position="89"/>
        <end position="99"/>
    </location>
</feature>
<keyword evidence="1" id="KW-0175">Coiled coil</keyword>
<feature type="compositionally biased region" description="Polar residues" evidence="2">
    <location>
        <begin position="102"/>
        <end position="120"/>
    </location>
</feature>
<proteinExistence type="predicted"/>
<dbReference type="RefSeq" id="XP_066657848.1">
    <property type="nucleotide sequence ID" value="XM_066794869.1"/>
</dbReference>
<name>A0ABR1M235_9PEZI</name>
<feature type="region of interest" description="Disordered" evidence="2">
    <location>
        <begin position="41"/>
        <end position="149"/>
    </location>
</feature>
<feature type="compositionally biased region" description="Basic and acidic residues" evidence="2">
    <location>
        <begin position="367"/>
        <end position="380"/>
    </location>
</feature>
<dbReference type="GeneID" id="92027775"/>
<feature type="compositionally biased region" description="Gly residues" evidence="2">
    <location>
        <begin position="321"/>
        <end position="332"/>
    </location>
</feature>
<evidence type="ECO:0000256" key="2">
    <source>
        <dbReference type="SAM" id="MobiDB-lite"/>
    </source>
</evidence>
<feature type="compositionally biased region" description="Low complexity" evidence="2">
    <location>
        <begin position="126"/>
        <end position="139"/>
    </location>
</feature>
<sequence length="427" mass="46943">MAGMARLKQASPPKAQKSKCQVRVDDDQSYLAHPCDAELKVKMEDPSQRGERMAESAQMYHAPTADEITFSTHTSSCIPTSCLPTPSRPRSRLSRRRPNSRQQQHSDMAEKNSTTQQGSENESKSQRPQSPSSPRLSAPTSTGGEAERLQWKKGNFLIEVVRQLEQESEHYERQLSELRSENSALKAEVTSLWKEINLTHELKNEVSALRKDGTNNTAPLREEFDVVKTRNSSMQSEIADLTEKNRRLAEEGTTLKENLRRLEQTVTEKSKEPDIPPEVQEKLKSFDAVERRLQHLEHLLTGGPSPFPDDTFYTFRPSTSGTGGGSGGGMLGVGKTSVDSSRATSEYFTGGDATKGSPNPKTPRGIDTSKDGGKDGKESKGSLVSGLVSPSKSAKYKRVLRPTGLVPSWPGSSDKNRDGDRKDSGAA</sequence>
<feature type="compositionally biased region" description="Polar residues" evidence="2">
    <location>
        <begin position="338"/>
        <end position="347"/>
    </location>
</feature>
<feature type="compositionally biased region" description="Polar residues" evidence="2">
    <location>
        <begin position="69"/>
        <end position="78"/>
    </location>
</feature>
<evidence type="ECO:0000313" key="4">
    <source>
        <dbReference type="Proteomes" id="UP001360953"/>
    </source>
</evidence>